<reference evidence="6" key="1">
    <citation type="journal article" date="2020" name="Stud. Mycol.">
        <title>101 Dothideomycetes genomes: a test case for predicting lifestyles and emergence of pathogens.</title>
        <authorList>
            <person name="Haridas S."/>
            <person name="Albert R."/>
            <person name="Binder M."/>
            <person name="Bloem J."/>
            <person name="Labutti K."/>
            <person name="Salamov A."/>
            <person name="Andreopoulos B."/>
            <person name="Baker S."/>
            <person name="Barry K."/>
            <person name="Bills G."/>
            <person name="Bluhm B."/>
            <person name="Cannon C."/>
            <person name="Castanera R."/>
            <person name="Culley D."/>
            <person name="Daum C."/>
            <person name="Ezra D."/>
            <person name="Gonzalez J."/>
            <person name="Henrissat B."/>
            <person name="Kuo A."/>
            <person name="Liang C."/>
            <person name="Lipzen A."/>
            <person name="Lutzoni F."/>
            <person name="Magnuson J."/>
            <person name="Mondo S."/>
            <person name="Nolan M."/>
            <person name="Ohm R."/>
            <person name="Pangilinan J."/>
            <person name="Park H.-J."/>
            <person name="Ramirez L."/>
            <person name="Alfaro M."/>
            <person name="Sun H."/>
            <person name="Tritt A."/>
            <person name="Yoshinaga Y."/>
            <person name="Zwiers L.-H."/>
            <person name="Turgeon B."/>
            <person name="Goodwin S."/>
            <person name="Spatafora J."/>
            <person name="Crous P."/>
            <person name="Grigoriev I."/>
        </authorList>
    </citation>
    <scope>NUCLEOTIDE SEQUENCE</scope>
    <source>
        <strain evidence="6">CBS 627.86</strain>
    </source>
</reference>
<dbReference type="InterPro" id="IPR011057">
    <property type="entry name" value="Mss4-like_sf"/>
</dbReference>
<protein>
    <submittedName>
        <fullName evidence="6">Mss4-like protein</fullName>
    </submittedName>
</protein>
<name>A0A6A5Z4K8_9PLEO</name>
<feature type="domain" description="CENP-V/GFA" evidence="5">
    <location>
        <begin position="1"/>
        <end position="130"/>
    </location>
</feature>
<keyword evidence="4" id="KW-0456">Lyase</keyword>
<accession>A0A6A5Z4K8</accession>
<dbReference type="SUPFAM" id="SSF51316">
    <property type="entry name" value="Mss4-like"/>
    <property type="match status" value="1"/>
</dbReference>
<evidence type="ECO:0000256" key="1">
    <source>
        <dbReference type="ARBA" id="ARBA00005495"/>
    </source>
</evidence>
<keyword evidence="3" id="KW-0862">Zinc</keyword>
<dbReference type="Gene3D" id="3.90.1590.10">
    <property type="entry name" value="glutathione-dependent formaldehyde- activating enzyme (gfa)"/>
    <property type="match status" value="1"/>
</dbReference>
<evidence type="ECO:0000259" key="5">
    <source>
        <dbReference type="PROSITE" id="PS51891"/>
    </source>
</evidence>
<dbReference type="PROSITE" id="PS51891">
    <property type="entry name" value="CENP_V_GFA"/>
    <property type="match status" value="1"/>
</dbReference>
<dbReference type="PANTHER" id="PTHR33337:SF3">
    <property type="entry name" value="CENP-V_GFA DOMAIN-CONTAINING PROTEIN"/>
    <property type="match status" value="1"/>
</dbReference>
<dbReference type="AlphaFoldDB" id="A0A6A5Z4K8"/>
<dbReference type="PANTHER" id="PTHR33337">
    <property type="entry name" value="GFA DOMAIN-CONTAINING PROTEIN"/>
    <property type="match status" value="1"/>
</dbReference>
<dbReference type="InterPro" id="IPR006913">
    <property type="entry name" value="CENP-V/GFA"/>
</dbReference>
<evidence type="ECO:0000256" key="2">
    <source>
        <dbReference type="ARBA" id="ARBA00022723"/>
    </source>
</evidence>
<organism evidence="6 7">
    <name type="scientific">Lophiotrema nucula</name>
    <dbReference type="NCBI Taxonomy" id="690887"/>
    <lineage>
        <taxon>Eukaryota</taxon>
        <taxon>Fungi</taxon>
        <taxon>Dikarya</taxon>
        <taxon>Ascomycota</taxon>
        <taxon>Pezizomycotina</taxon>
        <taxon>Dothideomycetes</taxon>
        <taxon>Pleosporomycetidae</taxon>
        <taxon>Pleosporales</taxon>
        <taxon>Lophiotremataceae</taxon>
        <taxon>Lophiotrema</taxon>
    </lineage>
</organism>
<keyword evidence="7" id="KW-1185">Reference proteome</keyword>
<dbReference type="GO" id="GO:0046872">
    <property type="term" value="F:metal ion binding"/>
    <property type="evidence" value="ECO:0007669"/>
    <property type="project" value="UniProtKB-KW"/>
</dbReference>
<gene>
    <name evidence="6" type="ORF">BDV96DRAFT_577439</name>
</gene>
<dbReference type="EMBL" id="ML977326">
    <property type="protein sequence ID" value="KAF2114026.1"/>
    <property type="molecule type" value="Genomic_DNA"/>
</dbReference>
<keyword evidence="2" id="KW-0479">Metal-binding</keyword>
<evidence type="ECO:0000256" key="3">
    <source>
        <dbReference type="ARBA" id="ARBA00022833"/>
    </source>
</evidence>
<evidence type="ECO:0000313" key="6">
    <source>
        <dbReference type="EMBL" id="KAF2114026.1"/>
    </source>
</evidence>
<dbReference type="Pfam" id="PF04828">
    <property type="entry name" value="GFA"/>
    <property type="match status" value="1"/>
</dbReference>
<comment type="similarity">
    <text evidence="1">Belongs to the Gfa family.</text>
</comment>
<sequence>MNGSCACGSVKFTTPTDTPKNLYHCHCVDCRKQSASAFGTSAIFPFFKLDENNPAVSFFSRTCDSGRKQRCYFCNKCGSRILHAHVYEDKDPEVVAVKGGILEGLKWEGAKHIYTRSAVVPIPEGVEKYEGDPGWGPPKK</sequence>
<evidence type="ECO:0000313" key="7">
    <source>
        <dbReference type="Proteomes" id="UP000799770"/>
    </source>
</evidence>
<dbReference type="OrthoDB" id="5290969at2759"/>
<dbReference type="Proteomes" id="UP000799770">
    <property type="component" value="Unassembled WGS sequence"/>
</dbReference>
<proteinExistence type="inferred from homology"/>
<evidence type="ECO:0000256" key="4">
    <source>
        <dbReference type="ARBA" id="ARBA00023239"/>
    </source>
</evidence>
<dbReference type="GO" id="GO:0016846">
    <property type="term" value="F:carbon-sulfur lyase activity"/>
    <property type="evidence" value="ECO:0007669"/>
    <property type="project" value="InterPro"/>
</dbReference>